<keyword evidence="3" id="KW-1185">Reference proteome</keyword>
<dbReference type="GO" id="GO:0005829">
    <property type="term" value="C:cytosol"/>
    <property type="evidence" value="ECO:0007669"/>
    <property type="project" value="TreeGrafter"/>
</dbReference>
<evidence type="ECO:0000313" key="3">
    <source>
        <dbReference type="Proteomes" id="UP000515163"/>
    </source>
</evidence>
<dbReference type="KEGG" id="aten:116306424"/>
<dbReference type="SUPFAM" id="SSF47473">
    <property type="entry name" value="EF-hand"/>
    <property type="match status" value="2"/>
</dbReference>
<dbReference type="OrthoDB" id="428774at2759"/>
<dbReference type="PROSITE" id="PS00018">
    <property type="entry name" value="EF_HAND_1"/>
    <property type="match status" value="4"/>
</dbReference>
<feature type="domain" description="EF-hand" evidence="2">
    <location>
        <begin position="146"/>
        <end position="181"/>
    </location>
</feature>
<dbReference type="RefSeq" id="XP_031572348.1">
    <property type="nucleotide sequence ID" value="XM_031716488.1"/>
</dbReference>
<dbReference type="Gene3D" id="1.10.238.10">
    <property type="entry name" value="EF-hand"/>
    <property type="match status" value="3"/>
</dbReference>
<dbReference type="GO" id="GO:0043005">
    <property type="term" value="C:neuron projection"/>
    <property type="evidence" value="ECO:0007669"/>
    <property type="project" value="TreeGrafter"/>
</dbReference>
<feature type="domain" description="EF-hand" evidence="2">
    <location>
        <begin position="191"/>
        <end position="226"/>
    </location>
</feature>
<keyword evidence="1" id="KW-0106">Calcium</keyword>
<gene>
    <name evidence="4" type="primary">LOC116306424</name>
</gene>
<dbReference type="SMART" id="SM00054">
    <property type="entry name" value="EFh"/>
    <property type="match status" value="6"/>
</dbReference>
<dbReference type="GO" id="GO:0005509">
    <property type="term" value="F:calcium ion binding"/>
    <property type="evidence" value="ECO:0007669"/>
    <property type="project" value="InterPro"/>
</dbReference>
<evidence type="ECO:0000259" key="2">
    <source>
        <dbReference type="PROSITE" id="PS50222"/>
    </source>
</evidence>
<reference evidence="4" key="1">
    <citation type="submission" date="2025-08" db="UniProtKB">
        <authorList>
            <consortium name="RefSeq"/>
        </authorList>
    </citation>
    <scope>IDENTIFICATION</scope>
    <source>
        <tissue evidence="4">Tentacle</tissue>
    </source>
</reference>
<dbReference type="GeneID" id="116306424"/>
<name>A0A6P8J2P9_ACTTE</name>
<dbReference type="GO" id="GO:0005634">
    <property type="term" value="C:nucleus"/>
    <property type="evidence" value="ECO:0007669"/>
    <property type="project" value="TreeGrafter"/>
</dbReference>
<evidence type="ECO:0000256" key="1">
    <source>
        <dbReference type="ARBA" id="ARBA00022837"/>
    </source>
</evidence>
<dbReference type="InterPro" id="IPR018247">
    <property type="entry name" value="EF_Hand_1_Ca_BS"/>
</dbReference>
<feature type="domain" description="EF-hand" evidence="2">
    <location>
        <begin position="11"/>
        <end position="46"/>
    </location>
</feature>
<evidence type="ECO:0000313" key="4">
    <source>
        <dbReference type="RefSeq" id="XP_031572348.1"/>
    </source>
</evidence>
<feature type="domain" description="EF-hand" evidence="2">
    <location>
        <begin position="102"/>
        <end position="137"/>
    </location>
</feature>
<accession>A0A6P8J2P9</accession>
<dbReference type="InterPro" id="IPR051001">
    <property type="entry name" value="Calbindin_Ca-bind"/>
</dbReference>
<dbReference type="InterPro" id="IPR002048">
    <property type="entry name" value="EF_hand_dom"/>
</dbReference>
<organism evidence="3 4">
    <name type="scientific">Actinia tenebrosa</name>
    <name type="common">Australian red waratah sea anemone</name>
    <dbReference type="NCBI Taxonomy" id="6105"/>
    <lineage>
        <taxon>Eukaryota</taxon>
        <taxon>Metazoa</taxon>
        <taxon>Cnidaria</taxon>
        <taxon>Anthozoa</taxon>
        <taxon>Hexacorallia</taxon>
        <taxon>Actiniaria</taxon>
        <taxon>Actiniidae</taxon>
        <taxon>Actinia</taxon>
    </lineage>
</organism>
<dbReference type="CDD" id="cd15902">
    <property type="entry name" value="EFh_HEF"/>
    <property type="match status" value="1"/>
</dbReference>
<dbReference type="Proteomes" id="UP000515163">
    <property type="component" value="Unplaced"/>
</dbReference>
<protein>
    <submittedName>
        <fullName evidence="4">Calbindin-32-like isoform X1</fullName>
    </submittedName>
</protein>
<dbReference type="AlphaFoldDB" id="A0A6P8J2P9"/>
<dbReference type="Pfam" id="PF13499">
    <property type="entry name" value="EF-hand_7"/>
    <property type="match status" value="2"/>
</dbReference>
<dbReference type="PANTHER" id="PTHR19972:SF10">
    <property type="entry name" value="CALBINDIN-32"/>
    <property type="match status" value="1"/>
</dbReference>
<dbReference type="PROSITE" id="PS50222">
    <property type="entry name" value="EF_HAND_2"/>
    <property type="match status" value="5"/>
</dbReference>
<dbReference type="GO" id="GO:0045202">
    <property type="term" value="C:synapse"/>
    <property type="evidence" value="ECO:0007669"/>
    <property type="project" value="TreeGrafter"/>
</dbReference>
<dbReference type="GO" id="GO:0051480">
    <property type="term" value="P:regulation of cytosolic calcium ion concentration"/>
    <property type="evidence" value="ECO:0007669"/>
    <property type="project" value="TreeGrafter"/>
</dbReference>
<dbReference type="PANTHER" id="PTHR19972">
    <property type="entry name" value="CALBINDIN"/>
    <property type="match status" value="1"/>
</dbReference>
<dbReference type="InterPro" id="IPR011992">
    <property type="entry name" value="EF-hand-dom_pair"/>
</dbReference>
<feature type="domain" description="EF-hand" evidence="2">
    <location>
        <begin position="237"/>
        <end position="269"/>
    </location>
</feature>
<proteinExistence type="predicted"/>
<dbReference type="InParanoid" id="A0A6P8J2P9"/>
<sequence length="269" mass="31604">MAERGLTSRKITSRDFVKIFNSFDTDGNGYIEKKELDEFLKVMYEEKQGKKPSPPELESFKQEVLSQYDENHDGRFQMQELQKILDVEESLLGKYKLKEGPITSVDFIKIWTHYDVDKSGFLEQDELEGFFYEMLQPYNQNVQPQQVKELVSSYIELYDSNKDGKFELSELARFIHVEDNFIEQFRGKSELSKEDFNKLFNHYDDDNSGEIEGDEITALLRDILLQQNKNQEITQADLEGIRTQILEMFDTNKDGKLSRDEMSLLFSCK</sequence>
<dbReference type="FunCoup" id="A0A6P8J2P9">
    <property type="interactions" value="476"/>
</dbReference>